<dbReference type="PROSITE" id="PS00360">
    <property type="entry name" value="RIBOSOMAL_S9"/>
    <property type="match status" value="1"/>
</dbReference>
<name>A0A1L2JQ20_9CREN</name>
<dbReference type="InterPro" id="IPR020568">
    <property type="entry name" value="Ribosomal_Su5_D2-typ_SF"/>
</dbReference>
<dbReference type="PANTHER" id="PTHR21569:SF16">
    <property type="entry name" value="RIBOSOMAL PROTEIN S16"/>
    <property type="match status" value="1"/>
</dbReference>
<evidence type="ECO:0000256" key="7">
    <source>
        <dbReference type="SAM" id="MobiDB-lite"/>
    </source>
</evidence>
<evidence type="ECO:0000313" key="8">
    <source>
        <dbReference type="EMBL" id="AOZ56110.1"/>
    </source>
</evidence>
<dbReference type="InterPro" id="IPR000754">
    <property type="entry name" value="Ribosomal_uS9"/>
</dbReference>
<dbReference type="GO" id="GO:0000462">
    <property type="term" value="P:maturation of SSU-rRNA from tricistronic rRNA transcript (SSU-rRNA, 5.8S rRNA, LSU-rRNA)"/>
    <property type="evidence" value="ECO:0007669"/>
    <property type="project" value="TreeGrafter"/>
</dbReference>
<accession>A0A1L2JQ20</accession>
<dbReference type="NCBIfam" id="TIGR03627">
    <property type="entry name" value="uS9_arch"/>
    <property type="match status" value="1"/>
</dbReference>
<keyword evidence="2 5" id="KW-0689">Ribosomal protein</keyword>
<evidence type="ECO:0000256" key="6">
    <source>
        <dbReference type="RuleBase" id="RU003817"/>
    </source>
</evidence>
<keyword evidence="3 5" id="KW-0687">Ribonucleoprotein</keyword>
<proteinExistence type="inferred from homology"/>
<dbReference type="Pfam" id="PF00380">
    <property type="entry name" value="Ribosomal_S9"/>
    <property type="match status" value="1"/>
</dbReference>
<evidence type="ECO:0000256" key="5">
    <source>
        <dbReference type="RuleBase" id="RU003815"/>
    </source>
</evidence>
<dbReference type="AlphaFoldDB" id="A0A1L2JQ20"/>
<feature type="compositionally biased region" description="Basic residues" evidence="7">
    <location>
        <begin position="130"/>
        <end position="144"/>
    </location>
</feature>
<dbReference type="GO" id="GO:0022627">
    <property type="term" value="C:cytosolic small ribosomal subunit"/>
    <property type="evidence" value="ECO:0007669"/>
    <property type="project" value="UniProtKB-UniRule"/>
</dbReference>
<reference evidence="8" key="1">
    <citation type="journal article" date="2017" name="Nature">
        <title>Metagenomic exploration of ASGARD archaea illuminates the origin of cellular complexity in eukaryotes.</title>
        <authorList>
            <person name="Zaremba-Niedzwiedzka K."/>
            <person name="Caceres E.F."/>
            <person name="Saw J.H.W."/>
            <person name="Backstrom D."/>
            <person name="Juzokaite L."/>
            <person name="Vancaester E."/>
            <person name="Seitz K.W."/>
            <person name="Anantharaman K."/>
            <person name="Starnawski P."/>
            <person name="Kjeldsen K.U."/>
            <person name="Stott M.B."/>
            <person name="Nunoura T."/>
            <person name="Banfield J.F."/>
            <person name="Schramm A."/>
            <person name="Baker B.J."/>
            <person name="Spang A."/>
            <person name="Ettema T.J.G."/>
        </authorList>
    </citation>
    <scope>NUCLEOTIDE SEQUENCE</scope>
    <source>
        <strain evidence="8">TIV_2</strain>
    </source>
</reference>
<dbReference type="InterPro" id="IPR020574">
    <property type="entry name" value="Ribosomal_uS9_CS"/>
</dbReference>
<comment type="similarity">
    <text evidence="1 5">Belongs to the universal ribosomal protein uS9 family.</text>
</comment>
<evidence type="ECO:0000256" key="4">
    <source>
        <dbReference type="NCBIfam" id="TIGR03627"/>
    </source>
</evidence>
<evidence type="ECO:0000256" key="3">
    <source>
        <dbReference type="ARBA" id="ARBA00023274"/>
    </source>
</evidence>
<evidence type="ECO:0000256" key="2">
    <source>
        <dbReference type="ARBA" id="ARBA00022980"/>
    </source>
</evidence>
<dbReference type="SUPFAM" id="SSF54211">
    <property type="entry name" value="Ribosomal protein S5 domain 2-like"/>
    <property type="match status" value="1"/>
</dbReference>
<dbReference type="PANTHER" id="PTHR21569">
    <property type="entry name" value="RIBOSOMAL PROTEIN S9"/>
    <property type="match status" value="1"/>
</dbReference>
<sequence>MSEQAQRRIGEVLAHASAARKTARAFAVVRRGAGRLYINGFPVEVYAPNEFVRMKILEPLWLAGEDVYGDLDIFVRVRGGGFMAQADAIRMATGRALVRYTGSKELEELYKEYDRTILAGDPRQREPKKFGGRRARARFQKSYR</sequence>
<dbReference type="EMBL" id="KX765023">
    <property type="protein sequence ID" value="AOZ56110.1"/>
    <property type="molecule type" value="Genomic_DNA"/>
</dbReference>
<dbReference type="GO" id="GO:0006412">
    <property type="term" value="P:translation"/>
    <property type="evidence" value="ECO:0007669"/>
    <property type="project" value="UniProtKB-UniRule"/>
</dbReference>
<evidence type="ECO:0000256" key="1">
    <source>
        <dbReference type="ARBA" id="ARBA00005251"/>
    </source>
</evidence>
<dbReference type="GO" id="GO:0003735">
    <property type="term" value="F:structural constituent of ribosome"/>
    <property type="evidence" value="ECO:0007669"/>
    <property type="project" value="UniProtKB-UniRule"/>
</dbReference>
<organism evidence="8">
    <name type="scientific">uncultured korarchaeote</name>
    <dbReference type="NCBI Taxonomy" id="161241"/>
    <lineage>
        <taxon>Archaea</taxon>
        <taxon>Thermoproteota</taxon>
        <taxon>environmental samples</taxon>
    </lineage>
</organism>
<dbReference type="InterPro" id="IPR019958">
    <property type="entry name" value="Ribosomal_uS9_archaeal"/>
</dbReference>
<dbReference type="GO" id="GO:0003723">
    <property type="term" value="F:RNA binding"/>
    <property type="evidence" value="ECO:0007669"/>
    <property type="project" value="TreeGrafter"/>
</dbReference>
<protein>
    <recommendedName>
        <fullName evidence="4 6">30S ribosomal protein S9</fullName>
    </recommendedName>
</protein>
<dbReference type="InterPro" id="IPR014721">
    <property type="entry name" value="Ribsml_uS5_D2-typ_fold_subgr"/>
</dbReference>
<dbReference type="Gene3D" id="3.30.230.10">
    <property type="match status" value="1"/>
</dbReference>
<dbReference type="NCBIfam" id="NF001749">
    <property type="entry name" value="PRK00474.1"/>
    <property type="match status" value="1"/>
</dbReference>
<feature type="region of interest" description="Disordered" evidence="7">
    <location>
        <begin position="122"/>
        <end position="144"/>
    </location>
</feature>